<keyword evidence="5" id="KW-1185">Reference proteome</keyword>
<evidence type="ECO:0008006" key="6">
    <source>
        <dbReference type="Google" id="ProtNLM"/>
    </source>
</evidence>
<feature type="region of interest" description="Disordered" evidence="1">
    <location>
        <begin position="464"/>
        <end position="512"/>
    </location>
</feature>
<protein>
    <recommendedName>
        <fullName evidence="6">DUF1985 domain-containing protein</fullName>
    </recommendedName>
</protein>
<dbReference type="Pfam" id="PF09331">
    <property type="entry name" value="DUF1985"/>
    <property type="match status" value="1"/>
</dbReference>
<sequence length="525" mass="59709">MTTTRGRGYSSRRERLSSPRRSKRLKQSDPNQSELPAIVDDVVEDQGDASAYANDVSDHEKKRESWFVVNDIPIRCSMREHALVTGFGSYDFVERVFGTRGVTVSDVEKMLQSMEDACGRDRLQVAVLLFLCTIVKGGRRFNSIQPIVLKIVNDLEEVKKFPWGRITFEDIMNQIDHLMKKRLNCKVKVDHLFGGFIVPLAVFHLKKSTKRLGTTKDIISIMQPLAAEEALMQDIMERGEAEDSLDPIADAWTERLDVQHKKICWEDLHKMDVDDRGCGEGHNLAAEHMEEPQQNVPAAEQKEEELLTPYLLNRMVKTAVAETMKDVYLRLEKLERAAEGRKDGEEAETSEKTEDLSTRLEKLERAAEARKAKGKDEEEKKQIGDDTLDDESGFEKNVEPAVGGDDTLDDESVGGQKTGGDEVAELEMVGEKETGGEIVKKQKFKKCAKKKCKLAPKRTLKPSIYIREPYTEETAKKEKKKEKENEKEKEKKEKEKETEMERKRIGAREDEGDGATEEFGLYFGL</sequence>
<feature type="compositionally biased region" description="Basic and acidic residues" evidence="1">
    <location>
        <begin position="469"/>
        <end position="509"/>
    </location>
</feature>
<reference evidence="4 5" key="1">
    <citation type="submission" date="2020-12" db="EMBL/GenBank/DDBJ databases">
        <title>Concerted genomic and epigenomic changes stabilize Arabidopsis allopolyploids.</title>
        <authorList>
            <person name="Chen Z."/>
        </authorList>
    </citation>
    <scope>NUCLEOTIDE SEQUENCE [LARGE SCALE GENOMIC DNA]</scope>
    <source>
        <strain evidence="4">Allo738</strain>
        <tissue evidence="4">Leaf</tissue>
    </source>
</reference>
<dbReference type="InterPro" id="IPR015410">
    <property type="entry name" value="DUF1985"/>
</dbReference>
<dbReference type="EMBL" id="JAEFBK010000008">
    <property type="protein sequence ID" value="KAG7578994.1"/>
    <property type="molecule type" value="Genomic_DNA"/>
</dbReference>
<evidence type="ECO:0000256" key="1">
    <source>
        <dbReference type="SAM" id="MobiDB-lite"/>
    </source>
</evidence>
<proteinExistence type="predicted"/>
<evidence type="ECO:0000259" key="3">
    <source>
        <dbReference type="Pfam" id="PF09331"/>
    </source>
</evidence>
<comment type="caution">
    <text evidence="4">The sequence shown here is derived from an EMBL/GenBank/DDBJ whole genome shotgun (WGS) entry which is preliminary data.</text>
</comment>
<evidence type="ECO:0000313" key="5">
    <source>
        <dbReference type="Proteomes" id="UP000694240"/>
    </source>
</evidence>
<accession>A0A8T2B4T7</accession>
<name>A0A8T2B4T7_9BRAS</name>
<feature type="region of interest" description="Disordered" evidence="1">
    <location>
        <begin position="1"/>
        <end position="38"/>
    </location>
</feature>
<dbReference type="Proteomes" id="UP000694240">
    <property type="component" value="Chromosome 8"/>
</dbReference>
<dbReference type="AlphaFoldDB" id="A0A8T2B4T7"/>
<evidence type="ECO:0000313" key="4">
    <source>
        <dbReference type="EMBL" id="KAG7578994.1"/>
    </source>
</evidence>
<feature type="domain" description="DUF287" evidence="2">
    <location>
        <begin position="218"/>
        <end position="269"/>
    </location>
</feature>
<gene>
    <name evidence="4" type="ORF">ISN45_Aa03g031640</name>
</gene>
<feature type="domain" description="DUF1985" evidence="3">
    <location>
        <begin position="59"/>
        <end position="173"/>
    </location>
</feature>
<organism evidence="4 5">
    <name type="scientific">Arabidopsis thaliana x Arabidopsis arenosa</name>
    <dbReference type="NCBI Taxonomy" id="1240361"/>
    <lineage>
        <taxon>Eukaryota</taxon>
        <taxon>Viridiplantae</taxon>
        <taxon>Streptophyta</taxon>
        <taxon>Embryophyta</taxon>
        <taxon>Tracheophyta</taxon>
        <taxon>Spermatophyta</taxon>
        <taxon>Magnoliopsida</taxon>
        <taxon>eudicotyledons</taxon>
        <taxon>Gunneridae</taxon>
        <taxon>Pentapetalae</taxon>
        <taxon>rosids</taxon>
        <taxon>malvids</taxon>
        <taxon>Brassicales</taxon>
        <taxon>Brassicaceae</taxon>
        <taxon>Camelineae</taxon>
        <taxon>Arabidopsis</taxon>
    </lineage>
</organism>
<feature type="compositionally biased region" description="Basic and acidic residues" evidence="1">
    <location>
        <begin position="338"/>
        <end position="384"/>
    </location>
</feature>
<dbReference type="InterPro" id="IPR005048">
    <property type="entry name" value="DUF287"/>
</dbReference>
<dbReference type="PANTHER" id="PTHR48449">
    <property type="entry name" value="DUF1985 DOMAIN-CONTAINING PROTEIN"/>
    <property type="match status" value="1"/>
</dbReference>
<dbReference type="PANTHER" id="PTHR48449:SF1">
    <property type="entry name" value="DUF1985 DOMAIN-CONTAINING PROTEIN"/>
    <property type="match status" value="1"/>
</dbReference>
<dbReference type="Pfam" id="PF03384">
    <property type="entry name" value="DUF287"/>
    <property type="match status" value="1"/>
</dbReference>
<feature type="region of interest" description="Disordered" evidence="1">
    <location>
        <begin position="338"/>
        <end position="429"/>
    </location>
</feature>
<evidence type="ECO:0000259" key="2">
    <source>
        <dbReference type="Pfam" id="PF03384"/>
    </source>
</evidence>